<comment type="caution">
    <text evidence="1">The sequence shown here is derived from an EMBL/GenBank/DDBJ whole genome shotgun (WGS) entry which is preliminary data.</text>
</comment>
<accession>A0AAP0E6H9</accession>
<evidence type="ECO:0000313" key="1">
    <source>
        <dbReference type="EMBL" id="KAK9087529.1"/>
    </source>
</evidence>
<dbReference type="PANTHER" id="PTHR19248">
    <property type="entry name" value="ATP-BINDING TRANSPORT PROTEIN-RELATED"/>
    <property type="match status" value="1"/>
</dbReference>
<keyword evidence="2" id="KW-1185">Reference proteome</keyword>
<dbReference type="Proteomes" id="UP001420932">
    <property type="component" value="Unassembled WGS sequence"/>
</dbReference>
<evidence type="ECO:0008006" key="3">
    <source>
        <dbReference type="Google" id="ProtNLM"/>
    </source>
</evidence>
<dbReference type="AlphaFoldDB" id="A0AAP0E6H9"/>
<dbReference type="InterPro" id="IPR027417">
    <property type="entry name" value="P-loop_NTPase"/>
</dbReference>
<reference evidence="1 2" key="1">
    <citation type="submission" date="2024-01" db="EMBL/GenBank/DDBJ databases">
        <title>Genome assemblies of Stephania.</title>
        <authorList>
            <person name="Yang L."/>
        </authorList>
    </citation>
    <scope>NUCLEOTIDE SEQUENCE [LARGE SCALE GENOMIC DNA]</scope>
    <source>
        <strain evidence="1">YNDBR</strain>
        <tissue evidence="1">Leaf</tissue>
    </source>
</reference>
<dbReference type="Gene3D" id="3.40.50.300">
    <property type="entry name" value="P-loop containing nucleotide triphosphate hydrolases"/>
    <property type="match status" value="1"/>
</dbReference>
<evidence type="ECO:0000313" key="2">
    <source>
        <dbReference type="Proteomes" id="UP001420932"/>
    </source>
</evidence>
<dbReference type="InterPro" id="IPR013283">
    <property type="entry name" value="RLI1"/>
</dbReference>
<dbReference type="EMBL" id="JBBNAF010000013">
    <property type="protein sequence ID" value="KAK9087529.1"/>
    <property type="molecule type" value="Genomic_DNA"/>
</dbReference>
<organism evidence="1 2">
    <name type="scientific">Stephania yunnanensis</name>
    <dbReference type="NCBI Taxonomy" id="152371"/>
    <lineage>
        <taxon>Eukaryota</taxon>
        <taxon>Viridiplantae</taxon>
        <taxon>Streptophyta</taxon>
        <taxon>Embryophyta</taxon>
        <taxon>Tracheophyta</taxon>
        <taxon>Spermatophyta</taxon>
        <taxon>Magnoliopsida</taxon>
        <taxon>Ranunculales</taxon>
        <taxon>Menispermaceae</taxon>
        <taxon>Menispermoideae</taxon>
        <taxon>Cissampelideae</taxon>
        <taxon>Stephania</taxon>
    </lineage>
</organism>
<dbReference type="SUPFAM" id="SSF52540">
    <property type="entry name" value="P-loop containing nucleoside triphosphate hydrolases"/>
    <property type="match status" value="1"/>
</dbReference>
<protein>
    <recommendedName>
        <fullName evidence="3">ABC transporter domain-containing protein</fullName>
    </recommendedName>
</protein>
<sequence length="149" mass="16684">MCEFSTNFSVLLEKIVAHAVVHPISNPCDLKEKVAETPQESAEEIQTYARYSGLLKLDVVECDVEVPEFNVSYKRMRRSVQNVMKPLQIEQLMDQEVVNLSGGELRRVALYLCLGKFLTLLISGLPNCSPGNMHYHCHVGVLVIGGVEH</sequence>
<name>A0AAP0E6H9_9MAGN</name>
<gene>
    <name evidence="1" type="ORF">Syun_029923</name>
</gene>
<proteinExistence type="predicted"/>